<evidence type="ECO:0000313" key="2">
    <source>
        <dbReference type="EMBL" id="HIR58112.1"/>
    </source>
</evidence>
<dbReference type="Proteomes" id="UP000886785">
    <property type="component" value="Unassembled WGS sequence"/>
</dbReference>
<dbReference type="CDD" id="cd00851">
    <property type="entry name" value="MTH1175"/>
    <property type="match status" value="1"/>
</dbReference>
<dbReference type="Pfam" id="PF02579">
    <property type="entry name" value="Nitro_FeMo-Co"/>
    <property type="match status" value="1"/>
</dbReference>
<reference evidence="2" key="1">
    <citation type="submission" date="2020-10" db="EMBL/GenBank/DDBJ databases">
        <authorList>
            <person name="Gilroy R."/>
        </authorList>
    </citation>
    <scope>NUCLEOTIDE SEQUENCE</scope>
    <source>
        <strain evidence="2">ChiSjej1B19-7085</strain>
    </source>
</reference>
<dbReference type="AlphaFoldDB" id="A0A9D1DSG6"/>
<proteinExistence type="predicted"/>
<evidence type="ECO:0000313" key="3">
    <source>
        <dbReference type="Proteomes" id="UP000886785"/>
    </source>
</evidence>
<dbReference type="InterPro" id="IPR033913">
    <property type="entry name" value="MTH1175_dom"/>
</dbReference>
<dbReference type="InterPro" id="IPR003731">
    <property type="entry name" value="Di-Nase_FeMo-co_biosynth"/>
</dbReference>
<evidence type="ECO:0000259" key="1">
    <source>
        <dbReference type="Pfam" id="PF02579"/>
    </source>
</evidence>
<dbReference type="PANTHER" id="PTHR42983">
    <property type="entry name" value="DINITROGENASE IRON-MOLYBDENUM COFACTOR PROTEIN-RELATED"/>
    <property type="match status" value="1"/>
</dbReference>
<gene>
    <name evidence="2" type="ORF">IAA54_10635</name>
</gene>
<accession>A0A9D1DSG6</accession>
<dbReference type="InterPro" id="IPR036105">
    <property type="entry name" value="DiNase_FeMo-co_biosyn_sf"/>
</dbReference>
<comment type="caution">
    <text evidence="2">The sequence shown here is derived from an EMBL/GenBank/DDBJ whole genome shotgun (WGS) entry which is preliminary data.</text>
</comment>
<protein>
    <submittedName>
        <fullName evidence="2">NifB/NifX family molybdenum-iron cluster-binding protein</fullName>
    </submittedName>
</protein>
<name>A0A9D1DSG6_9FIRM</name>
<dbReference type="SUPFAM" id="SSF53146">
    <property type="entry name" value="Nitrogenase accessory factor-like"/>
    <property type="match status" value="1"/>
</dbReference>
<reference evidence="2" key="2">
    <citation type="journal article" date="2021" name="PeerJ">
        <title>Extensive microbial diversity within the chicken gut microbiome revealed by metagenomics and culture.</title>
        <authorList>
            <person name="Gilroy R."/>
            <person name="Ravi A."/>
            <person name="Getino M."/>
            <person name="Pursley I."/>
            <person name="Horton D.L."/>
            <person name="Alikhan N.F."/>
            <person name="Baker D."/>
            <person name="Gharbi K."/>
            <person name="Hall N."/>
            <person name="Watson M."/>
            <person name="Adriaenssens E.M."/>
            <person name="Foster-Nyarko E."/>
            <person name="Jarju S."/>
            <person name="Secka A."/>
            <person name="Antonio M."/>
            <person name="Oren A."/>
            <person name="Chaudhuri R.R."/>
            <person name="La Ragione R."/>
            <person name="Hildebrand F."/>
            <person name="Pallen M.J."/>
        </authorList>
    </citation>
    <scope>NUCLEOTIDE SEQUENCE</scope>
    <source>
        <strain evidence="2">ChiSjej1B19-7085</strain>
    </source>
</reference>
<dbReference type="PANTHER" id="PTHR42983:SF1">
    <property type="entry name" value="IRON-MOLYBDENUM PROTEIN"/>
    <property type="match status" value="1"/>
</dbReference>
<feature type="domain" description="Dinitrogenase iron-molybdenum cofactor biosynthesis" evidence="1">
    <location>
        <begin position="9"/>
        <end position="96"/>
    </location>
</feature>
<dbReference type="Gene3D" id="3.30.420.130">
    <property type="entry name" value="Dinitrogenase iron-molybdenum cofactor biosynthesis domain"/>
    <property type="match status" value="1"/>
</dbReference>
<organism evidence="2 3">
    <name type="scientific">Candidatus Gallacutalibacter pullicola</name>
    <dbReference type="NCBI Taxonomy" id="2840830"/>
    <lineage>
        <taxon>Bacteria</taxon>
        <taxon>Bacillati</taxon>
        <taxon>Bacillota</taxon>
        <taxon>Clostridia</taxon>
        <taxon>Eubacteriales</taxon>
        <taxon>Candidatus Gallacutalibacter</taxon>
    </lineage>
</organism>
<sequence>MKIAVTTENGTVFQHFGKTQTFTVYETEGKEIKSRTLLDAGGNGHSALAGFLRDNQVDVLICGGIGQGAKDALGSCGIQIVPGTVGSVDQVVRDYLDGVLVGNFDFTCSHHEHDHAHGDHHCCGEHGCGSHS</sequence>
<dbReference type="EMBL" id="DVHF01000134">
    <property type="protein sequence ID" value="HIR58112.1"/>
    <property type="molecule type" value="Genomic_DNA"/>
</dbReference>